<dbReference type="AlphaFoldDB" id="A0A0F9GDL5"/>
<feature type="transmembrane region" description="Helical" evidence="1">
    <location>
        <begin position="20"/>
        <end position="40"/>
    </location>
</feature>
<gene>
    <name evidence="2" type="ORF">LCGC14_1923050</name>
</gene>
<protein>
    <submittedName>
        <fullName evidence="2">Uncharacterized protein</fullName>
    </submittedName>
</protein>
<organism evidence="2">
    <name type="scientific">marine sediment metagenome</name>
    <dbReference type="NCBI Taxonomy" id="412755"/>
    <lineage>
        <taxon>unclassified sequences</taxon>
        <taxon>metagenomes</taxon>
        <taxon>ecological metagenomes</taxon>
    </lineage>
</organism>
<keyword evidence="1" id="KW-1133">Transmembrane helix</keyword>
<proteinExistence type="predicted"/>
<reference evidence="2" key="1">
    <citation type="journal article" date="2015" name="Nature">
        <title>Complex archaea that bridge the gap between prokaryotes and eukaryotes.</title>
        <authorList>
            <person name="Spang A."/>
            <person name="Saw J.H."/>
            <person name="Jorgensen S.L."/>
            <person name="Zaremba-Niedzwiedzka K."/>
            <person name="Martijn J."/>
            <person name="Lind A.E."/>
            <person name="van Eijk R."/>
            <person name="Schleper C."/>
            <person name="Guy L."/>
            <person name="Ettema T.J."/>
        </authorList>
    </citation>
    <scope>NUCLEOTIDE SEQUENCE</scope>
</reference>
<dbReference type="EMBL" id="LAZR01020516">
    <property type="protein sequence ID" value="KKL88606.1"/>
    <property type="molecule type" value="Genomic_DNA"/>
</dbReference>
<evidence type="ECO:0000256" key="1">
    <source>
        <dbReference type="SAM" id="Phobius"/>
    </source>
</evidence>
<sequence length="122" mass="13170">MPEIHMPEGKDVPTTTGTAWWYRFGALVVLGALLAGSYWAGRQPSHRLAAFASEVTAEIDGNDGLGIAVQSVEVVGRIMIFADQSCLILFIFDDTVLDDPQVHGLQGPPGVCQSLFESHFIP</sequence>
<name>A0A0F9GDL5_9ZZZZ</name>
<accession>A0A0F9GDL5</accession>
<keyword evidence="1" id="KW-0472">Membrane</keyword>
<evidence type="ECO:0000313" key="2">
    <source>
        <dbReference type="EMBL" id="KKL88606.1"/>
    </source>
</evidence>
<keyword evidence="1" id="KW-0812">Transmembrane</keyword>
<comment type="caution">
    <text evidence="2">The sequence shown here is derived from an EMBL/GenBank/DDBJ whole genome shotgun (WGS) entry which is preliminary data.</text>
</comment>